<keyword evidence="4" id="KW-1185">Reference proteome</keyword>
<dbReference type="GO" id="GO:0043565">
    <property type="term" value="F:sequence-specific DNA binding"/>
    <property type="evidence" value="ECO:0007669"/>
    <property type="project" value="InterPro"/>
</dbReference>
<feature type="compositionally biased region" description="Polar residues" evidence="1">
    <location>
        <begin position="148"/>
        <end position="162"/>
    </location>
</feature>
<gene>
    <name evidence="3" type="ORF">BAE44_0019329</name>
</gene>
<dbReference type="GO" id="GO:0008270">
    <property type="term" value="F:zinc ion binding"/>
    <property type="evidence" value="ECO:0007669"/>
    <property type="project" value="InterPro"/>
</dbReference>
<protein>
    <recommendedName>
        <fullName evidence="2">GATA-type domain-containing protein</fullName>
    </recommendedName>
</protein>
<dbReference type="EMBL" id="LWDX02052907">
    <property type="protein sequence ID" value="OEL19653.1"/>
    <property type="molecule type" value="Genomic_DNA"/>
</dbReference>
<dbReference type="InterPro" id="IPR000679">
    <property type="entry name" value="Znf_GATA"/>
</dbReference>
<dbReference type="AlphaFoldDB" id="A0A1E5V3C0"/>
<proteinExistence type="predicted"/>
<dbReference type="Proteomes" id="UP000095767">
    <property type="component" value="Unassembled WGS sequence"/>
</dbReference>
<dbReference type="Pfam" id="PF03101">
    <property type="entry name" value="FAR1"/>
    <property type="match status" value="1"/>
</dbReference>
<dbReference type="CDD" id="cd00202">
    <property type="entry name" value="ZnF_GATA"/>
    <property type="match status" value="1"/>
</dbReference>
<dbReference type="STRING" id="888268.A0A1E5V3C0"/>
<comment type="caution">
    <text evidence="3">The sequence shown here is derived from an EMBL/GenBank/DDBJ whole genome shotgun (WGS) entry which is preliminary data.</text>
</comment>
<feature type="domain" description="GATA-type" evidence="2">
    <location>
        <begin position="22"/>
        <end position="74"/>
    </location>
</feature>
<dbReference type="SUPFAM" id="SSF57716">
    <property type="entry name" value="Glucocorticoid receptor-like (DNA-binding domain)"/>
    <property type="match status" value="1"/>
</dbReference>
<dbReference type="OrthoDB" id="1894539at2759"/>
<feature type="region of interest" description="Disordered" evidence="1">
    <location>
        <begin position="148"/>
        <end position="178"/>
    </location>
</feature>
<name>A0A1E5V3C0_9POAL</name>
<dbReference type="InterPro" id="IPR013088">
    <property type="entry name" value="Znf_NHR/GATA"/>
</dbReference>
<organism evidence="3 4">
    <name type="scientific">Dichanthelium oligosanthes</name>
    <dbReference type="NCBI Taxonomy" id="888268"/>
    <lineage>
        <taxon>Eukaryota</taxon>
        <taxon>Viridiplantae</taxon>
        <taxon>Streptophyta</taxon>
        <taxon>Embryophyta</taxon>
        <taxon>Tracheophyta</taxon>
        <taxon>Spermatophyta</taxon>
        <taxon>Magnoliopsida</taxon>
        <taxon>Liliopsida</taxon>
        <taxon>Poales</taxon>
        <taxon>Poaceae</taxon>
        <taxon>PACMAD clade</taxon>
        <taxon>Panicoideae</taxon>
        <taxon>Panicodae</taxon>
        <taxon>Paniceae</taxon>
        <taxon>Dichantheliinae</taxon>
        <taxon>Dichanthelium</taxon>
    </lineage>
</organism>
<evidence type="ECO:0000256" key="1">
    <source>
        <dbReference type="SAM" id="MobiDB-lite"/>
    </source>
</evidence>
<dbReference type="Pfam" id="PF00320">
    <property type="entry name" value="GATA"/>
    <property type="match status" value="1"/>
</dbReference>
<reference evidence="3 4" key="1">
    <citation type="submission" date="2016-09" db="EMBL/GenBank/DDBJ databases">
        <title>The draft genome of Dichanthelium oligosanthes: A C3 panicoid grass species.</title>
        <authorList>
            <person name="Studer A.J."/>
            <person name="Schnable J.C."/>
            <person name="Brutnell T.P."/>
        </authorList>
    </citation>
    <scope>NUCLEOTIDE SEQUENCE [LARGE SCALE GENOMIC DNA]</scope>
    <source>
        <strain evidence="4">cv. Kellogg 1175</strain>
        <tissue evidence="3">Leaf</tissue>
    </source>
</reference>
<evidence type="ECO:0000259" key="2">
    <source>
        <dbReference type="SMART" id="SM00401"/>
    </source>
</evidence>
<dbReference type="SMART" id="SM00401">
    <property type="entry name" value="ZnF_GATA"/>
    <property type="match status" value="1"/>
</dbReference>
<accession>A0A1E5V3C0</accession>
<dbReference type="Gene3D" id="3.30.50.10">
    <property type="entry name" value="Erythroid Transcription Factor GATA-1, subunit A"/>
    <property type="match status" value="1"/>
</dbReference>
<evidence type="ECO:0000313" key="4">
    <source>
        <dbReference type="Proteomes" id="UP000095767"/>
    </source>
</evidence>
<dbReference type="PANTHER" id="PTHR46328:SF34">
    <property type="entry name" value="PROTEIN FAR1-RELATED SEQUENCE 5-LIKE"/>
    <property type="match status" value="1"/>
</dbReference>
<dbReference type="InterPro" id="IPR004330">
    <property type="entry name" value="FAR1_DNA_bnd_dom"/>
</dbReference>
<dbReference type="GO" id="GO:0006355">
    <property type="term" value="P:regulation of DNA-templated transcription"/>
    <property type="evidence" value="ECO:0007669"/>
    <property type="project" value="InterPro"/>
</dbReference>
<dbReference type="PANTHER" id="PTHR46328">
    <property type="entry name" value="FAR-RED IMPAIRED RESPONSIVE (FAR1) FAMILY PROTEIN-RELATED"/>
    <property type="match status" value="1"/>
</dbReference>
<evidence type="ECO:0000313" key="3">
    <source>
        <dbReference type="EMBL" id="OEL19653.1"/>
    </source>
</evidence>
<sequence length="198" mass="21843">MQFDDDRDIGAAGGNGEVDDKVDEPARCLRCGISANATPHMRRGPEGRRTLCNACGIAWAKGKMRKVIDSDAHIDDATVAKMVPEVGMEFDDEDKAYEFYNRYAGHLGFSVRKSSSDKSAENITRSRTFVCSREGFRPFIDHQQMQINNQPNHDSSLSNFHQQGPHGDAQGNQGYTPLAGIQPQQFIGNFELNSGAGF</sequence>